<evidence type="ECO:0000313" key="2">
    <source>
        <dbReference type="EMBL" id="MDA0642649.1"/>
    </source>
</evidence>
<dbReference type="EMBL" id="JAPNUD010000047">
    <property type="protein sequence ID" value="MDA0642649.1"/>
    <property type="molecule type" value="Genomic_DNA"/>
</dbReference>
<evidence type="ECO:0000256" key="1">
    <source>
        <dbReference type="SAM" id="SignalP"/>
    </source>
</evidence>
<feature type="chain" id="PRO_5047294703" description="Small secreted domain DUF320" evidence="1">
    <location>
        <begin position="31"/>
        <end position="58"/>
    </location>
</feature>
<name>A0ABT4T051_9ACTN</name>
<feature type="signal peptide" evidence="1">
    <location>
        <begin position="1"/>
        <end position="30"/>
    </location>
</feature>
<dbReference type="Proteomes" id="UP001212498">
    <property type="component" value="Unassembled WGS sequence"/>
</dbReference>
<comment type="caution">
    <text evidence="2">The sequence shown here is derived from an EMBL/GenBank/DDBJ whole genome shotgun (WGS) entry which is preliminary data.</text>
</comment>
<protein>
    <recommendedName>
        <fullName evidence="4">Small secreted domain DUF320</fullName>
    </recommendedName>
</protein>
<gene>
    <name evidence="2" type="ORF">OUY24_18635</name>
</gene>
<reference evidence="2 3" key="1">
    <citation type="submission" date="2022-11" db="EMBL/GenBank/DDBJ databases">
        <title>Nonomuraea corallina sp. nov., a new species of the genus Nonomuraea isolated from sea side sediment in Thai sea.</title>
        <authorList>
            <person name="Ngamcharungchit C."/>
            <person name="Matsumoto A."/>
            <person name="Suriyachadkun C."/>
            <person name="Panbangred W."/>
            <person name="Inahashi Y."/>
            <person name="Intra B."/>
        </authorList>
    </citation>
    <scope>NUCLEOTIDE SEQUENCE [LARGE SCALE GENOMIC DNA]</scope>
    <source>
        <strain evidence="2 3">DSM 43553</strain>
    </source>
</reference>
<evidence type="ECO:0000313" key="3">
    <source>
        <dbReference type="Proteomes" id="UP001212498"/>
    </source>
</evidence>
<sequence>MNKKRTAVMIMAAFFTIGAAQVIGAGSATAAPLNGAGVSSIYPDQDPIDCDTHPHHCR</sequence>
<organism evidence="2 3">
    <name type="scientific">Nonomuraea ferruginea</name>
    <dbReference type="NCBI Taxonomy" id="46174"/>
    <lineage>
        <taxon>Bacteria</taxon>
        <taxon>Bacillati</taxon>
        <taxon>Actinomycetota</taxon>
        <taxon>Actinomycetes</taxon>
        <taxon>Streptosporangiales</taxon>
        <taxon>Streptosporangiaceae</taxon>
        <taxon>Nonomuraea</taxon>
    </lineage>
</organism>
<evidence type="ECO:0008006" key="4">
    <source>
        <dbReference type="Google" id="ProtNLM"/>
    </source>
</evidence>
<keyword evidence="1" id="KW-0732">Signal</keyword>
<dbReference type="RefSeq" id="WP_271277133.1">
    <property type="nucleotide sequence ID" value="NZ_BAABFD010000002.1"/>
</dbReference>
<proteinExistence type="predicted"/>
<accession>A0ABT4T051</accession>
<keyword evidence="3" id="KW-1185">Reference proteome</keyword>